<dbReference type="EnsemblMetazoa" id="GPPI008660-RA">
    <property type="protein sequence ID" value="GPPI008660-PA"/>
    <property type="gene ID" value="GPPI008660"/>
</dbReference>
<dbReference type="Proteomes" id="UP000092460">
    <property type="component" value="Unassembled WGS sequence"/>
</dbReference>
<organism evidence="3 4">
    <name type="scientific">Glossina palpalis gambiensis</name>
    <dbReference type="NCBI Taxonomy" id="67801"/>
    <lineage>
        <taxon>Eukaryota</taxon>
        <taxon>Metazoa</taxon>
        <taxon>Ecdysozoa</taxon>
        <taxon>Arthropoda</taxon>
        <taxon>Hexapoda</taxon>
        <taxon>Insecta</taxon>
        <taxon>Pterygota</taxon>
        <taxon>Neoptera</taxon>
        <taxon>Endopterygota</taxon>
        <taxon>Diptera</taxon>
        <taxon>Brachycera</taxon>
        <taxon>Muscomorpha</taxon>
        <taxon>Hippoboscoidea</taxon>
        <taxon>Glossinidae</taxon>
        <taxon>Glossina</taxon>
    </lineage>
</organism>
<protein>
    <submittedName>
        <fullName evidence="3">Uncharacterized protein</fullName>
    </submittedName>
</protein>
<keyword evidence="2" id="KW-0732">Signal</keyword>
<reference evidence="4" key="1">
    <citation type="submission" date="2015-01" db="EMBL/GenBank/DDBJ databases">
        <authorList>
            <person name="Aksoy S."/>
            <person name="Warren W."/>
            <person name="Wilson R.K."/>
        </authorList>
    </citation>
    <scope>NUCLEOTIDE SEQUENCE [LARGE SCALE GENOMIC DNA]</scope>
    <source>
        <strain evidence="4">IAEA</strain>
    </source>
</reference>
<evidence type="ECO:0000256" key="2">
    <source>
        <dbReference type="SAM" id="SignalP"/>
    </source>
</evidence>
<reference evidence="3" key="2">
    <citation type="submission" date="2020-05" db="UniProtKB">
        <authorList>
            <consortium name="EnsemblMetazoa"/>
        </authorList>
    </citation>
    <scope>IDENTIFICATION</scope>
    <source>
        <strain evidence="3">IAEA</strain>
    </source>
</reference>
<evidence type="ECO:0000256" key="1">
    <source>
        <dbReference type="SAM" id="MobiDB-lite"/>
    </source>
</evidence>
<proteinExistence type="predicted"/>
<dbReference type="VEuPathDB" id="VectorBase:GPPI008660"/>
<keyword evidence="4" id="KW-1185">Reference proteome</keyword>
<feature type="chain" id="PRO_5008404212" evidence="2">
    <location>
        <begin position="20"/>
        <end position="294"/>
    </location>
</feature>
<evidence type="ECO:0000313" key="4">
    <source>
        <dbReference type="Proteomes" id="UP000092460"/>
    </source>
</evidence>
<sequence length="294" mass="29784">MKFWITFTLLLISARSAFAILGVLGGAGIGLNVGVGAGVDLGGSRSAHVPKVGCPNVGGCGRPDMAANYHPDYGMPRNYPGSYGVGTGVDVRRNSGMSGNYGNYREGVIPNYHDVDMRGNSGMSGNYAGGYGGGTPPNNHGGDVRDSPRPQQVAADLGPQPSGGPNKYRHNYTIKHNYAIEGNEILAGANDIDFHRDGEVETSHTTNDSNLRGRSNLAAISQNGAGAGAGVPRCPNAAECAGASGAPVSVGINVSAAQPAAVQKAATPGSLGASGLLSLQGGAKAGIAPLFKRK</sequence>
<feature type="signal peptide" evidence="2">
    <location>
        <begin position="1"/>
        <end position="19"/>
    </location>
</feature>
<dbReference type="EMBL" id="JXJN01003511">
    <property type="status" value="NOT_ANNOTATED_CDS"/>
    <property type="molecule type" value="Genomic_DNA"/>
</dbReference>
<accession>A0A1B0AU42</accession>
<name>A0A1B0AU42_9MUSC</name>
<feature type="region of interest" description="Disordered" evidence="1">
    <location>
        <begin position="126"/>
        <end position="170"/>
    </location>
</feature>
<dbReference type="AlphaFoldDB" id="A0A1B0AU42"/>
<evidence type="ECO:0000313" key="3">
    <source>
        <dbReference type="EnsemblMetazoa" id="GPPI008660-PA"/>
    </source>
</evidence>